<keyword evidence="1" id="KW-0687">Ribonucleoprotein</keyword>
<evidence type="ECO:0000259" key="3">
    <source>
        <dbReference type="Pfam" id="PF10213"/>
    </source>
</evidence>
<dbReference type="InterPro" id="IPR019349">
    <property type="entry name" value="Ribosomal_mS35_mit"/>
</dbReference>
<dbReference type="PANTHER" id="PTHR13490">
    <property type="entry name" value="MITOCHONDRIAL 28S RIBOSOMAL PROTEIN S28"/>
    <property type="match status" value="1"/>
</dbReference>
<gene>
    <name evidence="4" type="primary">RSM24</name>
    <name evidence="4" type="ORF">C6P45_004700</name>
</gene>
<dbReference type="GO" id="GO:0003735">
    <property type="term" value="F:structural constituent of ribosome"/>
    <property type="evidence" value="ECO:0007669"/>
    <property type="project" value="UniProtKB-UniRule"/>
</dbReference>
<evidence type="ECO:0000313" key="4">
    <source>
        <dbReference type="EMBL" id="KAG0668414.1"/>
    </source>
</evidence>
<evidence type="ECO:0000256" key="2">
    <source>
        <dbReference type="SAM" id="MobiDB-lite"/>
    </source>
</evidence>
<comment type="function">
    <text evidence="1">Component of the mitochondrial ribosome (mitoribosome), a dedicated translation machinery responsible for the synthesis of mitochondrial genome-encoded proteins, including at least some of the essential transmembrane subunits of the mitochondrial respiratory chain. The mitoribosomes are attached to the mitochondrial inner membrane and translation products are cotranslationally integrated into the membrane.</text>
</comment>
<evidence type="ECO:0000313" key="5">
    <source>
        <dbReference type="Proteomes" id="UP000750334"/>
    </source>
</evidence>
<accession>A0A9P6WCV5</accession>
<keyword evidence="1 4" id="KW-0689">Ribosomal protein</keyword>
<organism evidence="4 5">
    <name type="scientific">Maudiozyma exigua</name>
    <name type="common">Yeast</name>
    <name type="synonym">Kazachstania exigua</name>
    <dbReference type="NCBI Taxonomy" id="34358"/>
    <lineage>
        <taxon>Eukaryota</taxon>
        <taxon>Fungi</taxon>
        <taxon>Dikarya</taxon>
        <taxon>Ascomycota</taxon>
        <taxon>Saccharomycotina</taxon>
        <taxon>Saccharomycetes</taxon>
        <taxon>Saccharomycetales</taxon>
        <taxon>Saccharomycetaceae</taxon>
        <taxon>Maudiozyma</taxon>
    </lineage>
</organism>
<dbReference type="EMBL" id="PUHR01000068">
    <property type="protein sequence ID" value="KAG0668414.1"/>
    <property type="molecule type" value="Genomic_DNA"/>
</dbReference>
<evidence type="ECO:0000256" key="1">
    <source>
        <dbReference type="PIRNR" id="PIRNR036995"/>
    </source>
</evidence>
<feature type="domain" description="Small ribosomal subunit protein mS35 mitochondrial conserved" evidence="3">
    <location>
        <begin position="188"/>
        <end position="314"/>
    </location>
</feature>
<dbReference type="OrthoDB" id="283424at2759"/>
<dbReference type="GO" id="GO:0032543">
    <property type="term" value="P:mitochondrial translation"/>
    <property type="evidence" value="ECO:0007669"/>
    <property type="project" value="UniProtKB-UniRule"/>
</dbReference>
<dbReference type="Proteomes" id="UP000750334">
    <property type="component" value="Unassembled WGS sequence"/>
</dbReference>
<keyword evidence="1" id="KW-0496">Mitochondrion</keyword>
<comment type="similarity">
    <text evidence="1">Belongs to the mitochondrion-specific ribosomal protein mS35 family.</text>
</comment>
<keyword evidence="5" id="KW-1185">Reference proteome</keyword>
<dbReference type="GO" id="GO:0005763">
    <property type="term" value="C:mitochondrial small ribosomal subunit"/>
    <property type="evidence" value="ECO:0007669"/>
    <property type="project" value="UniProtKB-UniRule"/>
</dbReference>
<protein>
    <recommendedName>
        <fullName evidence="1">Small ribosomal subunit protein mS35</fullName>
    </recommendedName>
    <alternativeName>
        <fullName evidence="1">37S ribosomal protein S24, mitochondrial</fullName>
    </alternativeName>
</protein>
<dbReference type="PIRSF" id="PIRSF036995">
    <property type="entry name" value="RSM24"/>
    <property type="match status" value="1"/>
</dbReference>
<dbReference type="PANTHER" id="PTHR13490:SF0">
    <property type="entry name" value="SMALL RIBOSOMAL SUBUNIT PROTEIN MS35"/>
    <property type="match status" value="1"/>
</dbReference>
<feature type="region of interest" description="Disordered" evidence="2">
    <location>
        <begin position="31"/>
        <end position="51"/>
    </location>
</feature>
<dbReference type="Pfam" id="PF10213">
    <property type="entry name" value="MRP-S28"/>
    <property type="match status" value="1"/>
</dbReference>
<proteinExistence type="inferred from homology"/>
<dbReference type="AlphaFoldDB" id="A0A9P6WCV5"/>
<comment type="subcellular location">
    <subcellularLocation>
        <location evidence="1">Mitochondrion</location>
    </subcellularLocation>
</comment>
<reference evidence="4 5" key="1">
    <citation type="submission" date="2020-11" db="EMBL/GenBank/DDBJ databases">
        <title>Kefir isolates.</title>
        <authorList>
            <person name="Marcisauskas S."/>
            <person name="Kim Y."/>
            <person name="Blasche S."/>
        </authorList>
    </citation>
    <scope>NUCLEOTIDE SEQUENCE [LARGE SCALE GENOMIC DNA]</scope>
    <source>
        <strain evidence="4 5">OG2</strain>
    </source>
</reference>
<comment type="caution">
    <text evidence="4">The sequence shown here is derived from an EMBL/GenBank/DDBJ whole genome shotgun (WGS) entry which is preliminary data.</text>
</comment>
<name>A0A9P6WCV5_MAUEX</name>
<dbReference type="InterPro" id="IPR017081">
    <property type="entry name" value="Ribosomal_mS35"/>
</dbReference>
<dbReference type="InterPro" id="IPR039848">
    <property type="entry name" value="Ribosomal_mS35_mt"/>
</dbReference>
<sequence length="338" mass="39639">MLSLKSSLSFSNKYLVKTAFKTTLQRNIIRNATTETKGNETKSAPMDSETQSKLMHTVSEPQSTELYMNPKKWIGMEPERIISLFWERKTKLGHKYERTPDELNALLSTADYSGMTKTEIKKIYDDTTNAMGVSMVSKNFLRQGLRPFQFDELPSPAQDIVDEHREQRYYNRLAVYDLPLLAQYRQKYNNPSVKTHPITYRYTSYVGEEHPNNVKVVLSFKTKDLPLNDKQLHKLQLLARTRYDFETDTVKMSSDKFPEPAQNARYLHDILQDLIKEAKDMKDDFSDIPLDTRHIAARKLRKRRNDYQFPEEWKRPQDAPIETVNVVNKILKDSEMKQ</sequence>